<evidence type="ECO:0000256" key="3">
    <source>
        <dbReference type="ARBA" id="ARBA00022538"/>
    </source>
</evidence>
<evidence type="ECO:0000256" key="4">
    <source>
        <dbReference type="ARBA" id="ARBA00022692"/>
    </source>
</evidence>
<dbReference type="PIRSF" id="PIRSF001296">
    <property type="entry name" value="K_ATPase_KdpC"/>
    <property type="match status" value="1"/>
</dbReference>
<name>A0A540W7K5_9ACTN</name>
<dbReference type="Pfam" id="PF02669">
    <property type="entry name" value="KdpC"/>
    <property type="match status" value="1"/>
</dbReference>
<comment type="subcellular location">
    <subcellularLocation>
        <location evidence="11">Cell membrane</location>
        <topology evidence="11">Single-pass membrane protein</topology>
    </subcellularLocation>
</comment>
<keyword evidence="10 11" id="KW-0472">Membrane</keyword>
<comment type="function">
    <text evidence="11">Part of the high-affinity ATP-driven potassium transport (or Kdp) system, which catalyzes the hydrolysis of ATP coupled with the electrogenic transport of potassium into the cytoplasm. This subunit acts as a catalytic chaperone that increases the ATP-binding affinity of the ATP-hydrolyzing subunit KdpB by the formation of a transient KdpB/KdpC/ATP ternary complex.</text>
</comment>
<keyword evidence="5 11" id="KW-0547">Nucleotide-binding</keyword>
<dbReference type="PANTHER" id="PTHR30042">
    <property type="entry name" value="POTASSIUM-TRANSPORTING ATPASE C CHAIN"/>
    <property type="match status" value="1"/>
</dbReference>
<dbReference type="EMBL" id="VIGB01000003">
    <property type="protein sequence ID" value="TQF04973.1"/>
    <property type="molecule type" value="Genomic_DNA"/>
</dbReference>
<proteinExistence type="inferred from homology"/>
<gene>
    <name evidence="11 13" type="primary">kdpC</name>
    <name evidence="13" type="ORF">E6W39_25500</name>
</gene>
<evidence type="ECO:0000256" key="11">
    <source>
        <dbReference type="HAMAP-Rule" id="MF_00276"/>
    </source>
</evidence>
<dbReference type="NCBIfam" id="TIGR00681">
    <property type="entry name" value="kdpC"/>
    <property type="match status" value="1"/>
</dbReference>
<evidence type="ECO:0000256" key="9">
    <source>
        <dbReference type="ARBA" id="ARBA00023065"/>
    </source>
</evidence>
<evidence type="ECO:0000256" key="6">
    <source>
        <dbReference type="ARBA" id="ARBA00022840"/>
    </source>
</evidence>
<keyword evidence="2 11" id="KW-1003">Cell membrane</keyword>
<keyword evidence="7 11" id="KW-0630">Potassium</keyword>
<comment type="similarity">
    <text evidence="11">Belongs to the KdpC family.</text>
</comment>
<dbReference type="AlphaFoldDB" id="A0A540W7K5"/>
<accession>A0A540W7K5</accession>
<feature type="region of interest" description="Disordered" evidence="12">
    <location>
        <begin position="61"/>
        <end position="115"/>
    </location>
</feature>
<reference evidence="13 14" key="1">
    <citation type="submission" date="2019-06" db="EMBL/GenBank/DDBJ databases">
        <title>Description of Kitasatospora acidophila sp. nov. isolated from pine grove soil, and reclassification of Streptomyces novaecaesareae to Kitasatospora novaeceasareae comb. nov.</title>
        <authorList>
            <person name="Kim M.J."/>
        </authorList>
    </citation>
    <scope>NUCLEOTIDE SEQUENCE [LARGE SCALE GENOMIC DNA]</scope>
    <source>
        <strain evidence="13 14">MMS16-CNU292</strain>
    </source>
</reference>
<evidence type="ECO:0000313" key="14">
    <source>
        <dbReference type="Proteomes" id="UP000319103"/>
    </source>
</evidence>
<evidence type="ECO:0000256" key="2">
    <source>
        <dbReference type="ARBA" id="ARBA00022475"/>
    </source>
</evidence>
<dbReference type="HAMAP" id="MF_00276">
    <property type="entry name" value="KdpC"/>
    <property type="match status" value="1"/>
</dbReference>
<feature type="compositionally biased region" description="Basic and acidic residues" evidence="12">
    <location>
        <begin position="76"/>
        <end position="85"/>
    </location>
</feature>
<dbReference type="RefSeq" id="WP_141635517.1">
    <property type="nucleotide sequence ID" value="NZ_VIGB01000003.1"/>
</dbReference>
<evidence type="ECO:0000256" key="10">
    <source>
        <dbReference type="ARBA" id="ARBA00023136"/>
    </source>
</evidence>
<evidence type="ECO:0000256" key="8">
    <source>
        <dbReference type="ARBA" id="ARBA00022989"/>
    </source>
</evidence>
<dbReference type="Proteomes" id="UP000319103">
    <property type="component" value="Unassembled WGS sequence"/>
</dbReference>
<protein>
    <recommendedName>
        <fullName evidence="11">Potassium-transporting ATPase KdpC subunit</fullName>
    </recommendedName>
    <alternativeName>
        <fullName evidence="11">ATP phosphohydrolase [potassium-transporting] C chain</fullName>
    </alternativeName>
    <alternativeName>
        <fullName evidence="11">Potassium-binding and translocating subunit C</fullName>
    </alternativeName>
    <alternativeName>
        <fullName evidence="11">Potassium-translocating ATPase C chain</fullName>
    </alternativeName>
</protein>
<organism evidence="13 14">
    <name type="scientific">Kitasatospora acidiphila</name>
    <dbReference type="NCBI Taxonomy" id="2567942"/>
    <lineage>
        <taxon>Bacteria</taxon>
        <taxon>Bacillati</taxon>
        <taxon>Actinomycetota</taxon>
        <taxon>Actinomycetes</taxon>
        <taxon>Kitasatosporales</taxon>
        <taxon>Streptomycetaceae</taxon>
        <taxon>Kitasatospora</taxon>
    </lineage>
</organism>
<keyword evidence="4 11" id="KW-0812">Transmembrane</keyword>
<dbReference type="InterPro" id="IPR003820">
    <property type="entry name" value="KdpC"/>
</dbReference>
<keyword evidence="9 11" id="KW-0406">Ion transport</keyword>
<comment type="caution">
    <text evidence="13">The sequence shown here is derived from an EMBL/GenBank/DDBJ whole genome shotgun (WGS) entry which is preliminary data.</text>
</comment>
<keyword evidence="6 11" id="KW-0067">ATP-binding</keyword>
<evidence type="ECO:0000256" key="1">
    <source>
        <dbReference type="ARBA" id="ARBA00022448"/>
    </source>
</evidence>
<dbReference type="GO" id="GO:0008556">
    <property type="term" value="F:P-type potassium transmembrane transporter activity"/>
    <property type="evidence" value="ECO:0007669"/>
    <property type="project" value="InterPro"/>
</dbReference>
<dbReference type="PANTHER" id="PTHR30042:SF2">
    <property type="entry name" value="POTASSIUM-TRANSPORTING ATPASE KDPC SUBUNIT"/>
    <property type="match status" value="1"/>
</dbReference>
<dbReference type="OrthoDB" id="9788285at2"/>
<feature type="transmembrane region" description="Helical" evidence="11">
    <location>
        <begin position="12"/>
        <end position="33"/>
    </location>
</feature>
<evidence type="ECO:0000256" key="7">
    <source>
        <dbReference type="ARBA" id="ARBA00022958"/>
    </source>
</evidence>
<evidence type="ECO:0000256" key="5">
    <source>
        <dbReference type="ARBA" id="ARBA00022741"/>
    </source>
</evidence>
<sequence length="211" mass="22076">MSKPLPAAVRTYATALRMLLVLTVILGIAYPLLVTGISQVAFADKANGSVVTSDGKEIGSSLLGQNYDLPKTNPNDPKETPKPDPKWFQPRPSAAGYDPHGSAASNLGPNDDGLTKTIEQRRTDVAAFDKVDPAGVPADALTASGSGLDPHISTAYAKEQVNRVVQARGGKVTADQLNALISKYTDGRSLGFLGAPGVNVVLLNKALSELQ</sequence>
<evidence type="ECO:0000256" key="12">
    <source>
        <dbReference type="SAM" id="MobiDB-lite"/>
    </source>
</evidence>
<evidence type="ECO:0000313" key="13">
    <source>
        <dbReference type="EMBL" id="TQF04973.1"/>
    </source>
</evidence>
<dbReference type="GO" id="GO:0005886">
    <property type="term" value="C:plasma membrane"/>
    <property type="evidence" value="ECO:0007669"/>
    <property type="project" value="UniProtKB-SubCell"/>
</dbReference>
<keyword evidence="1 11" id="KW-0813">Transport</keyword>
<keyword evidence="3 11" id="KW-0633">Potassium transport</keyword>
<keyword evidence="8 11" id="KW-1133">Transmembrane helix</keyword>
<comment type="subunit">
    <text evidence="11">The system is composed of three essential subunits: KdpA, KdpB and KdpC.</text>
</comment>
<keyword evidence="14" id="KW-1185">Reference proteome</keyword>
<dbReference type="GO" id="GO:0005524">
    <property type="term" value="F:ATP binding"/>
    <property type="evidence" value="ECO:0007669"/>
    <property type="project" value="UniProtKB-UniRule"/>
</dbReference>